<sequence>MIGTSRQPQPHLLISPSFTLAARSHRTKYPRILAATSTATEQGAACRQGTSRKRNEDRFALQVPLNGKGGLTGYAGVFDGHGGFAASEWLQKNLLQYIQSDWEPSNVSESLSEAFRLADQKLLASKPGFFGAMGERGVGGSKCGATGAVALLLGSGPGRPKKIVAANVGDSRVVLVRGRKAVQLTQDHVPDDDEERERIESTNPNPKRPLVRYVGGTWRVGGILALSRAFGDAYLKGSLQFEGIASRGSDDYSSGFGVIAEPYTTVTDLRSEDSWLVVASDGLFENDVRGGGGGLDNQQVADFVLKHGREWSPDRLANELIDAAVEEKSTDDITVIVVRLPK</sequence>
<organism evidence="11 12">
    <name type="scientific">Apatococcus lobatus</name>
    <dbReference type="NCBI Taxonomy" id="904363"/>
    <lineage>
        <taxon>Eukaryota</taxon>
        <taxon>Viridiplantae</taxon>
        <taxon>Chlorophyta</taxon>
        <taxon>core chlorophytes</taxon>
        <taxon>Trebouxiophyceae</taxon>
        <taxon>Chlorellales</taxon>
        <taxon>Chlorellaceae</taxon>
        <taxon>Apatococcus</taxon>
    </lineage>
</organism>
<dbReference type="SMART" id="SM00331">
    <property type="entry name" value="PP2C_SIG"/>
    <property type="match status" value="1"/>
</dbReference>
<keyword evidence="7 9" id="KW-0904">Protein phosphatase</keyword>
<dbReference type="EMBL" id="JALJOS010000004">
    <property type="protein sequence ID" value="KAK9839933.1"/>
    <property type="molecule type" value="Genomic_DNA"/>
</dbReference>
<evidence type="ECO:0000256" key="8">
    <source>
        <dbReference type="ARBA" id="ARBA00023211"/>
    </source>
</evidence>
<evidence type="ECO:0000313" key="12">
    <source>
        <dbReference type="Proteomes" id="UP001438707"/>
    </source>
</evidence>
<dbReference type="Pfam" id="PF00481">
    <property type="entry name" value="PP2C"/>
    <property type="match status" value="1"/>
</dbReference>
<evidence type="ECO:0000256" key="1">
    <source>
        <dbReference type="ARBA" id="ARBA00001936"/>
    </source>
</evidence>
<accession>A0AAW1S1E2</accession>
<comment type="cofactor">
    <cofactor evidence="2">
        <name>Mg(2+)</name>
        <dbReference type="ChEBI" id="CHEBI:18420"/>
    </cofactor>
</comment>
<name>A0AAW1S1E2_9CHLO</name>
<dbReference type="InterPro" id="IPR036457">
    <property type="entry name" value="PPM-type-like_dom_sf"/>
</dbReference>
<dbReference type="InterPro" id="IPR015655">
    <property type="entry name" value="PP2C"/>
</dbReference>
<proteinExistence type="inferred from homology"/>
<comment type="similarity">
    <text evidence="9">Belongs to the PP2C family.</text>
</comment>
<dbReference type="PANTHER" id="PTHR47992">
    <property type="entry name" value="PROTEIN PHOSPHATASE"/>
    <property type="match status" value="1"/>
</dbReference>
<reference evidence="11 12" key="1">
    <citation type="journal article" date="2024" name="Nat. Commun.">
        <title>Phylogenomics reveals the evolutionary origins of lichenization in chlorophyte algae.</title>
        <authorList>
            <person name="Puginier C."/>
            <person name="Libourel C."/>
            <person name="Otte J."/>
            <person name="Skaloud P."/>
            <person name="Haon M."/>
            <person name="Grisel S."/>
            <person name="Petersen M."/>
            <person name="Berrin J.G."/>
            <person name="Delaux P.M."/>
            <person name="Dal Grande F."/>
            <person name="Keller J."/>
        </authorList>
    </citation>
    <scope>NUCLEOTIDE SEQUENCE [LARGE SCALE GENOMIC DNA]</scope>
    <source>
        <strain evidence="11 12">SAG 2145</strain>
    </source>
</reference>
<evidence type="ECO:0000259" key="10">
    <source>
        <dbReference type="PROSITE" id="PS51746"/>
    </source>
</evidence>
<keyword evidence="5 9" id="KW-0378">Hydrolase</keyword>
<dbReference type="GO" id="GO:0004722">
    <property type="term" value="F:protein serine/threonine phosphatase activity"/>
    <property type="evidence" value="ECO:0007669"/>
    <property type="project" value="UniProtKB-EC"/>
</dbReference>
<evidence type="ECO:0000256" key="2">
    <source>
        <dbReference type="ARBA" id="ARBA00001946"/>
    </source>
</evidence>
<dbReference type="PROSITE" id="PS51746">
    <property type="entry name" value="PPM_2"/>
    <property type="match status" value="1"/>
</dbReference>
<dbReference type="Gene3D" id="3.60.40.10">
    <property type="entry name" value="PPM-type phosphatase domain"/>
    <property type="match status" value="1"/>
</dbReference>
<keyword evidence="4" id="KW-0479">Metal-binding</keyword>
<evidence type="ECO:0000256" key="9">
    <source>
        <dbReference type="RuleBase" id="RU003465"/>
    </source>
</evidence>
<dbReference type="CDD" id="cd00143">
    <property type="entry name" value="PP2Cc"/>
    <property type="match status" value="1"/>
</dbReference>
<protein>
    <recommendedName>
        <fullName evidence="3">protein-serine/threonine phosphatase</fullName>
        <ecNumber evidence="3">3.1.3.16</ecNumber>
    </recommendedName>
</protein>
<dbReference type="EC" id="3.1.3.16" evidence="3"/>
<evidence type="ECO:0000256" key="3">
    <source>
        <dbReference type="ARBA" id="ARBA00013081"/>
    </source>
</evidence>
<dbReference type="AlphaFoldDB" id="A0AAW1S1E2"/>
<evidence type="ECO:0000256" key="5">
    <source>
        <dbReference type="ARBA" id="ARBA00022801"/>
    </source>
</evidence>
<dbReference type="SUPFAM" id="SSF81606">
    <property type="entry name" value="PP2C-like"/>
    <property type="match status" value="1"/>
</dbReference>
<gene>
    <name evidence="11" type="ORF">WJX74_000663</name>
</gene>
<evidence type="ECO:0000313" key="11">
    <source>
        <dbReference type="EMBL" id="KAK9839933.1"/>
    </source>
</evidence>
<evidence type="ECO:0000256" key="7">
    <source>
        <dbReference type="ARBA" id="ARBA00022912"/>
    </source>
</evidence>
<dbReference type="SMART" id="SM00332">
    <property type="entry name" value="PP2Cc"/>
    <property type="match status" value="1"/>
</dbReference>
<evidence type="ECO:0000256" key="4">
    <source>
        <dbReference type="ARBA" id="ARBA00022723"/>
    </source>
</evidence>
<feature type="domain" description="PPM-type phosphatase" evidence="10">
    <location>
        <begin position="41"/>
        <end position="340"/>
    </location>
</feature>
<comment type="caution">
    <text evidence="11">The sequence shown here is derived from an EMBL/GenBank/DDBJ whole genome shotgun (WGS) entry which is preliminary data.</text>
</comment>
<dbReference type="InterPro" id="IPR000222">
    <property type="entry name" value="PP2C_BS"/>
</dbReference>
<comment type="cofactor">
    <cofactor evidence="1">
        <name>Mn(2+)</name>
        <dbReference type="ChEBI" id="CHEBI:29035"/>
    </cofactor>
</comment>
<dbReference type="GO" id="GO:0046872">
    <property type="term" value="F:metal ion binding"/>
    <property type="evidence" value="ECO:0007669"/>
    <property type="project" value="UniProtKB-KW"/>
</dbReference>
<evidence type="ECO:0000256" key="6">
    <source>
        <dbReference type="ARBA" id="ARBA00022842"/>
    </source>
</evidence>
<keyword evidence="6" id="KW-0460">Magnesium</keyword>
<dbReference type="PROSITE" id="PS01032">
    <property type="entry name" value="PPM_1"/>
    <property type="match status" value="1"/>
</dbReference>
<keyword evidence="12" id="KW-1185">Reference proteome</keyword>
<dbReference type="Proteomes" id="UP001438707">
    <property type="component" value="Unassembled WGS sequence"/>
</dbReference>
<dbReference type="InterPro" id="IPR001932">
    <property type="entry name" value="PPM-type_phosphatase-like_dom"/>
</dbReference>
<keyword evidence="8" id="KW-0464">Manganese</keyword>